<dbReference type="PANTHER" id="PTHR46796">
    <property type="entry name" value="HTH-TYPE TRANSCRIPTIONAL ACTIVATOR RHAS-RELATED"/>
    <property type="match status" value="1"/>
</dbReference>
<name>A0ABN2MSC5_9PSEU</name>
<dbReference type="Pfam" id="PF20240">
    <property type="entry name" value="DUF6597"/>
    <property type="match status" value="1"/>
</dbReference>
<keyword evidence="3" id="KW-0804">Transcription</keyword>
<evidence type="ECO:0000256" key="3">
    <source>
        <dbReference type="ARBA" id="ARBA00023163"/>
    </source>
</evidence>
<keyword evidence="2" id="KW-0238">DNA-binding</keyword>
<dbReference type="PANTHER" id="PTHR46796:SF15">
    <property type="entry name" value="BLL1074 PROTEIN"/>
    <property type="match status" value="1"/>
</dbReference>
<reference evidence="5 6" key="1">
    <citation type="journal article" date="2019" name="Int. J. Syst. Evol. Microbiol.">
        <title>The Global Catalogue of Microorganisms (GCM) 10K type strain sequencing project: providing services to taxonomists for standard genome sequencing and annotation.</title>
        <authorList>
            <consortium name="The Broad Institute Genomics Platform"/>
            <consortium name="The Broad Institute Genome Sequencing Center for Infectious Disease"/>
            <person name="Wu L."/>
            <person name="Ma J."/>
        </authorList>
    </citation>
    <scope>NUCLEOTIDE SEQUENCE [LARGE SCALE GENOMIC DNA]</scope>
    <source>
        <strain evidence="5 6">JCM 16009</strain>
    </source>
</reference>
<evidence type="ECO:0000259" key="4">
    <source>
        <dbReference type="PROSITE" id="PS01124"/>
    </source>
</evidence>
<keyword evidence="1" id="KW-0805">Transcription regulation</keyword>
<evidence type="ECO:0000313" key="6">
    <source>
        <dbReference type="Proteomes" id="UP001500449"/>
    </source>
</evidence>
<dbReference type="InterPro" id="IPR009057">
    <property type="entry name" value="Homeodomain-like_sf"/>
</dbReference>
<keyword evidence="6" id="KW-1185">Reference proteome</keyword>
<dbReference type="PROSITE" id="PS01124">
    <property type="entry name" value="HTH_ARAC_FAMILY_2"/>
    <property type="match status" value="1"/>
</dbReference>
<gene>
    <name evidence="5" type="ORF">GCM10009836_10050</name>
</gene>
<dbReference type="EMBL" id="BAAAQK010000003">
    <property type="protein sequence ID" value="GAA1833916.1"/>
    <property type="molecule type" value="Genomic_DNA"/>
</dbReference>
<evidence type="ECO:0000256" key="1">
    <source>
        <dbReference type="ARBA" id="ARBA00023015"/>
    </source>
</evidence>
<sequence length="269" mass="29509">MDSDEFVERPPAPALRRYVRRLQGYREYSARPRRRLQAPVGSCALILSFGERLRLYGPAGPTVARSFLAGMHDAAVRTEFHGHQAGMQVDLSPLGAFVLLRRPMAELTNEVPELDLLDDPELAALADRLAGDPGWAARFARLESFLGARLLAGAAREPDPEVAHAWQLLVHRSGDVGIEALAAETGWSRRHLLTRFRSQVGLAPKTAARVLRFERASRLVVARPDLAGVAADCGYSDQAHLTREFRALAGVTPTGYRRAFLQDAPVTAS</sequence>
<dbReference type="InterPro" id="IPR018060">
    <property type="entry name" value="HTH_AraC"/>
</dbReference>
<dbReference type="InterPro" id="IPR050204">
    <property type="entry name" value="AraC_XylS_family_regulators"/>
</dbReference>
<evidence type="ECO:0000256" key="2">
    <source>
        <dbReference type="ARBA" id="ARBA00023125"/>
    </source>
</evidence>
<dbReference type="Proteomes" id="UP001500449">
    <property type="component" value="Unassembled WGS sequence"/>
</dbReference>
<dbReference type="Gene3D" id="1.10.10.60">
    <property type="entry name" value="Homeodomain-like"/>
    <property type="match status" value="1"/>
</dbReference>
<dbReference type="SUPFAM" id="SSF46689">
    <property type="entry name" value="Homeodomain-like"/>
    <property type="match status" value="1"/>
</dbReference>
<protein>
    <submittedName>
        <fullName evidence="5">AraC family transcriptional regulator</fullName>
    </submittedName>
</protein>
<dbReference type="Pfam" id="PF12833">
    <property type="entry name" value="HTH_18"/>
    <property type="match status" value="1"/>
</dbReference>
<organism evidence="5 6">
    <name type="scientific">Pseudonocardia ailaonensis</name>
    <dbReference type="NCBI Taxonomy" id="367279"/>
    <lineage>
        <taxon>Bacteria</taxon>
        <taxon>Bacillati</taxon>
        <taxon>Actinomycetota</taxon>
        <taxon>Actinomycetes</taxon>
        <taxon>Pseudonocardiales</taxon>
        <taxon>Pseudonocardiaceae</taxon>
        <taxon>Pseudonocardia</taxon>
    </lineage>
</organism>
<accession>A0ABN2MSC5</accession>
<feature type="domain" description="HTH araC/xylS-type" evidence="4">
    <location>
        <begin position="160"/>
        <end position="259"/>
    </location>
</feature>
<proteinExistence type="predicted"/>
<dbReference type="InterPro" id="IPR046532">
    <property type="entry name" value="DUF6597"/>
</dbReference>
<comment type="caution">
    <text evidence="5">The sequence shown here is derived from an EMBL/GenBank/DDBJ whole genome shotgun (WGS) entry which is preliminary data.</text>
</comment>
<evidence type="ECO:0000313" key="5">
    <source>
        <dbReference type="EMBL" id="GAA1833916.1"/>
    </source>
</evidence>
<dbReference type="RefSeq" id="WP_344412802.1">
    <property type="nucleotide sequence ID" value="NZ_BAAAQK010000003.1"/>
</dbReference>
<dbReference type="SMART" id="SM00342">
    <property type="entry name" value="HTH_ARAC"/>
    <property type="match status" value="1"/>
</dbReference>